<dbReference type="InterPro" id="IPR001789">
    <property type="entry name" value="Sig_transdc_resp-reg_receiver"/>
</dbReference>
<dbReference type="Gene3D" id="3.30.70.270">
    <property type="match status" value="1"/>
</dbReference>
<keyword evidence="2" id="KW-0175">Coiled coil</keyword>
<dbReference type="InterPro" id="IPR045761">
    <property type="entry name" value="ODP_dom"/>
</dbReference>
<dbReference type="HOGENOM" id="CLU_407553_0_0_12"/>
<evidence type="ECO:0000256" key="2">
    <source>
        <dbReference type="SAM" id="Coils"/>
    </source>
</evidence>
<keyword evidence="6" id="KW-1185">Reference proteome</keyword>
<dbReference type="eggNOG" id="COG0426">
    <property type="taxonomic scope" value="Bacteria"/>
</dbReference>
<dbReference type="STRING" id="158189.SpiBuddy_2684"/>
<evidence type="ECO:0000313" key="6">
    <source>
        <dbReference type="Proteomes" id="UP000008466"/>
    </source>
</evidence>
<dbReference type="eggNOG" id="COG2199">
    <property type="taxonomic scope" value="Bacteria"/>
</dbReference>
<gene>
    <name evidence="5" type="ordered locus">SpiBuddy_2684</name>
</gene>
<accession>F0RT47</accession>
<dbReference type="InterPro" id="IPR011006">
    <property type="entry name" value="CheY-like_superfamily"/>
</dbReference>
<feature type="domain" description="GGDEF" evidence="4">
    <location>
        <begin position="395"/>
        <end position="532"/>
    </location>
</feature>
<dbReference type="SMART" id="SM00448">
    <property type="entry name" value="REC"/>
    <property type="match status" value="1"/>
</dbReference>
<dbReference type="InterPro" id="IPR036866">
    <property type="entry name" value="RibonucZ/Hydroxyglut_hydro"/>
</dbReference>
<evidence type="ECO:0000256" key="1">
    <source>
        <dbReference type="PROSITE-ProRule" id="PRU00169"/>
    </source>
</evidence>
<dbReference type="CDD" id="cd00156">
    <property type="entry name" value="REC"/>
    <property type="match status" value="1"/>
</dbReference>
<organism evidence="5 6">
    <name type="scientific">Sphaerochaeta globosa (strain ATCC BAA-1886 / DSM 22777 / Buddy)</name>
    <name type="common">Spirochaeta sp. (strain Buddy)</name>
    <dbReference type="NCBI Taxonomy" id="158189"/>
    <lineage>
        <taxon>Bacteria</taxon>
        <taxon>Pseudomonadati</taxon>
        <taxon>Spirochaetota</taxon>
        <taxon>Spirochaetia</taxon>
        <taxon>Spirochaetales</taxon>
        <taxon>Sphaerochaetaceae</taxon>
        <taxon>Sphaerochaeta</taxon>
    </lineage>
</organism>
<evidence type="ECO:0000313" key="5">
    <source>
        <dbReference type="EMBL" id="ADY14493.1"/>
    </source>
</evidence>
<dbReference type="SUPFAM" id="SSF56281">
    <property type="entry name" value="Metallo-hydrolase/oxidoreductase"/>
    <property type="match status" value="1"/>
</dbReference>
<reference evidence="6" key="1">
    <citation type="submission" date="2011-02" db="EMBL/GenBank/DDBJ databases">
        <title>Complete sequence of Spirochaeta sp. Buddy.</title>
        <authorList>
            <person name="Lucas S."/>
            <person name="Copeland A."/>
            <person name="Lapidus A."/>
            <person name="Cheng J.-F."/>
            <person name="Goodwin L."/>
            <person name="Pitluck S."/>
            <person name="Zeytun A."/>
            <person name="Detter J.C."/>
            <person name="Han C."/>
            <person name="Tapia R."/>
            <person name="Land M."/>
            <person name="Hauser L."/>
            <person name="Kyrpides N."/>
            <person name="Ivanova N."/>
            <person name="Mikhailova N."/>
            <person name="Pagani I."/>
            <person name="Ritalahti K.M."/>
            <person name="Loeffler F.E."/>
            <person name="Woyke T."/>
        </authorList>
    </citation>
    <scope>NUCLEOTIDE SEQUENCE [LARGE SCALE GENOMIC DNA]</scope>
    <source>
        <strain evidence="6">ATCC BAA-1886 / DSM 22777 / Buddy</strain>
    </source>
</reference>
<dbReference type="InterPro" id="IPR043128">
    <property type="entry name" value="Rev_trsase/Diguanyl_cyclase"/>
</dbReference>
<dbReference type="EMBL" id="CP002541">
    <property type="protein sequence ID" value="ADY14493.1"/>
    <property type="molecule type" value="Genomic_DNA"/>
</dbReference>
<sequence length="662" mass="74036">MNDLTKPVQVAEDLWWVGSEGIHQSLQCNPFLYIKDGLGILFDPGSTLDGHIVLEKTKSLLPLSNLKAIVCSHQDPDLCSAIPLFEEAGFKGDICCHERTALLIQYYGVKSPFYIVNHHFYSYTLGKNASIGFIFAPYLHFPGSIMSYLPDQQVLISGDLFGSITADWHLYADENYLDGMKAFHEVYMPSHEILASAMQSLESYPISLICPQHGSIIKENIELSISTLKAMPCGLFLQPRLQTLPVDGGVRSLLDQVVLRLITIHGEQEVKKTFENSPFSLAIKKRQIAKTTIAEDQMWESFFSFIEERRGVSYLSSISSLVELLGKQYGLTIPLAFSTLIVDSERKFKEKEAELKALEERLKDLEESMYRDPVTKLYNKEFHQAFLVKELALGSSVVSLVLSIDNLERINLDFGSSEGDRTMRILSELLIQSVEPKVQVCRITGGMFALLCTSLTKEEALQRAAKLRNLIAEEDRFIVPITVSMGIIHSDEIDEASREDVTLMAAYINQNAAFRLRLAKKSGAGGIIDCSTSEVGSRSAYTILLVDVPGFSRDLLKQTLEKQRYRVVVADNGLEAKNKLLLGGIDLIVCELLIPKLSGLTLRKELLREPLTAKIPFILMSVNKQEQTVRRAFDLGIQHFFARPLALYELTGLVNLIAEKGA</sequence>
<dbReference type="SMART" id="SM00849">
    <property type="entry name" value="Lactamase_B"/>
    <property type="match status" value="1"/>
</dbReference>
<dbReference type="Pfam" id="PF00072">
    <property type="entry name" value="Response_reg"/>
    <property type="match status" value="1"/>
</dbReference>
<dbReference type="Gene3D" id="3.60.15.10">
    <property type="entry name" value="Ribonuclease Z/Hydroxyacylglutathione hydrolase-like"/>
    <property type="match status" value="1"/>
</dbReference>
<dbReference type="NCBIfam" id="TIGR00254">
    <property type="entry name" value="GGDEF"/>
    <property type="match status" value="1"/>
</dbReference>
<dbReference type="RefSeq" id="WP_013608337.1">
    <property type="nucleotide sequence ID" value="NC_015152.1"/>
</dbReference>
<dbReference type="SMART" id="SM00267">
    <property type="entry name" value="GGDEF"/>
    <property type="match status" value="1"/>
</dbReference>
<dbReference type="SUPFAM" id="SSF52172">
    <property type="entry name" value="CheY-like"/>
    <property type="match status" value="1"/>
</dbReference>
<dbReference type="PROSITE" id="PS50110">
    <property type="entry name" value="RESPONSE_REGULATORY"/>
    <property type="match status" value="1"/>
</dbReference>
<evidence type="ECO:0000259" key="3">
    <source>
        <dbReference type="PROSITE" id="PS50110"/>
    </source>
</evidence>
<dbReference type="AlphaFoldDB" id="F0RT47"/>
<dbReference type="PROSITE" id="PS50887">
    <property type="entry name" value="GGDEF"/>
    <property type="match status" value="1"/>
</dbReference>
<dbReference type="SUPFAM" id="SSF55073">
    <property type="entry name" value="Nucleotide cyclase"/>
    <property type="match status" value="1"/>
</dbReference>
<dbReference type="CDD" id="cd01949">
    <property type="entry name" value="GGDEF"/>
    <property type="match status" value="1"/>
</dbReference>
<dbReference type="InterPro" id="IPR000160">
    <property type="entry name" value="GGDEF_dom"/>
</dbReference>
<proteinExistence type="predicted"/>
<evidence type="ECO:0000259" key="4">
    <source>
        <dbReference type="PROSITE" id="PS50887"/>
    </source>
</evidence>
<feature type="domain" description="Response regulatory" evidence="3">
    <location>
        <begin position="542"/>
        <end position="658"/>
    </location>
</feature>
<dbReference type="OrthoDB" id="9768433at2"/>
<dbReference type="PANTHER" id="PTHR43041:SF1">
    <property type="entry name" value="METALLO-BETA-LACTAMASE DOMAIN-CONTAINING PROTEIN"/>
    <property type="match status" value="1"/>
</dbReference>
<dbReference type="GO" id="GO:0000160">
    <property type="term" value="P:phosphorelay signal transduction system"/>
    <property type="evidence" value="ECO:0007669"/>
    <property type="project" value="InterPro"/>
</dbReference>
<dbReference type="Pfam" id="PF00990">
    <property type="entry name" value="GGDEF"/>
    <property type="match status" value="1"/>
</dbReference>
<dbReference type="Proteomes" id="UP000008466">
    <property type="component" value="Chromosome"/>
</dbReference>
<protein>
    <submittedName>
        <fullName evidence="5">Response regulator receiver protein</fullName>
    </submittedName>
</protein>
<dbReference type="InterPro" id="IPR001279">
    <property type="entry name" value="Metallo-B-lactamas"/>
</dbReference>
<dbReference type="KEGG" id="sbu:SpiBuddy_2684"/>
<dbReference type="eggNOG" id="COG3706">
    <property type="taxonomic scope" value="Bacteria"/>
</dbReference>
<dbReference type="Gene3D" id="3.40.50.2300">
    <property type="match status" value="1"/>
</dbReference>
<comment type="caution">
    <text evidence="1">Lacks conserved residue(s) required for the propagation of feature annotation.</text>
</comment>
<dbReference type="Pfam" id="PF19583">
    <property type="entry name" value="ODP"/>
    <property type="match status" value="1"/>
</dbReference>
<name>F0RT47_SPHGB</name>
<feature type="coiled-coil region" evidence="2">
    <location>
        <begin position="341"/>
        <end position="368"/>
    </location>
</feature>
<dbReference type="PANTHER" id="PTHR43041">
    <property type="entry name" value="HYDROLASE, METALLO-BETA-LACTAMASE SUPERFAMILY"/>
    <property type="match status" value="1"/>
</dbReference>
<dbReference type="InterPro" id="IPR029787">
    <property type="entry name" value="Nucleotide_cyclase"/>
</dbReference>